<feature type="region of interest" description="Disordered" evidence="3">
    <location>
        <begin position="203"/>
        <end position="266"/>
    </location>
</feature>
<feature type="region of interest" description="Disordered" evidence="3">
    <location>
        <begin position="471"/>
        <end position="520"/>
    </location>
</feature>
<evidence type="ECO:0000313" key="5">
    <source>
        <dbReference type="EMBL" id="KNC53532.1"/>
    </source>
</evidence>
<dbReference type="PANTHER" id="PTHR31618:SF1">
    <property type="entry name" value="EF-HAND DOMAIN-CONTAINING PROTEIN"/>
    <property type="match status" value="1"/>
</dbReference>
<evidence type="ECO:0000256" key="1">
    <source>
        <dbReference type="ARBA" id="ARBA00004141"/>
    </source>
</evidence>
<dbReference type="GeneID" id="25561003"/>
<dbReference type="EMBL" id="GL349437">
    <property type="protein sequence ID" value="KNC53532.1"/>
    <property type="molecule type" value="Genomic_DNA"/>
</dbReference>
<dbReference type="STRING" id="461836.A0A0L0DMJ0"/>
<keyword evidence="4" id="KW-0472">Membrane</keyword>
<dbReference type="GO" id="GO:0005886">
    <property type="term" value="C:plasma membrane"/>
    <property type="evidence" value="ECO:0007669"/>
    <property type="project" value="TreeGrafter"/>
</dbReference>
<keyword evidence="4" id="KW-1133">Transmembrane helix</keyword>
<dbReference type="eggNOG" id="KOG4629">
    <property type="taxonomic scope" value="Eukaryota"/>
</dbReference>
<feature type="region of interest" description="Disordered" evidence="3">
    <location>
        <begin position="624"/>
        <end position="661"/>
    </location>
</feature>
<dbReference type="RefSeq" id="XP_013761853.1">
    <property type="nucleotide sequence ID" value="XM_013906399.1"/>
</dbReference>
<feature type="region of interest" description="Disordered" evidence="3">
    <location>
        <begin position="1041"/>
        <end position="1068"/>
    </location>
</feature>
<dbReference type="AlphaFoldDB" id="A0A0L0DMJ0"/>
<evidence type="ECO:0000256" key="2">
    <source>
        <dbReference type="ARBA" id="ARBA00008017"/>
    </source>
</evidence>
<gene>
    <name evidence="5" type="ORF">AMSG_01245</name>
</gene>
<feature type="compositionally biased region" description="Low complexity" evidence="3">
    <location>
        <begin position="630"/>
        <end position="651"/>
    </location>
</feature>
<sequence>MDGIRLAGPGLDRRPDEHSPHSGLIDDGESTWSASTASDVRFRSSRQTSLPVVGEVELVDEVEACASSMPAVVPLLQIRNRIQTEAEDDGVASAADVAAAGDVVMTMADDLPGERGFGSTRLARSGSTVSVATSDMASKLHDRNLLIAEMFPSQVVVPLADSLVDLQPVDLGGVDALPVAFHNDRGEKQHKLESDTPILLPDSVLHAGTPSFAPRHSSRSQSSYRSSPSQSVLVSPTCSESNALGLESGAVDDNDDDCSGSESGTTSADGLLAAVSSYGTMGTTSVRPPTMQRKIRSAFRRQREMMVVLATILVSTLVAVLVVPDFKLLGVRAWRLGAFIVLATCVYMVTYALASLVFLALARMIQPLLISQYPRWIAYLAVFILAQYLWERILGTPSAHVELWESTIQAAVVFGVGKLFQIALKKAWIVKLNRKLYWRRLSQTILTEKTISRLLIPRALLEHVDESSSSAQCTEDELSSADLASENGVRHGGRQGNMTARRRRARDPMGASDSDDESEHALMEAGVELAKLGSAMPPQAAIDMPTLRQQTALQRGTRRPKSVADQIRMTKEAEVRAEQQRLEREQARRERLGLPMRARMQRAGRGVDGLRYRGVPETVAEVVPNERRASPSGSMASMPSAPSAEPGGARSFGVKKRPGPAAEARDFASMQQGMYSLHGVTTEEPSIEQFSQLWQTMVRRADFLRKSKPSSFRKIAGSGRRMRRFAARAAEAIMDNLDVTNRGFLVAKDFFPFFSTRNMARVAYVLFRRQARGAVTVTDLAAIIRMHQADRQRLMQAMYSRDSIGKTAEGILDVAYVVIMFFVIIFGVYGVPFEQFWLFSTVLLSFAFVFGNSLRSIWDSLVITFVVRPYDAGDIVKLATNLIPVRLIVDQINLLTTDFYGFDGRRWTLRNTAVLDAGVEQHTKSRNFYTEMYFHFENTLTAEQLEAFRARVQDWLANDDAPWDLDDYALFVERISPASETIVAFWVGLKSISWRGYFMYKAPLSNLILFCREVAADLGITFFIPKRYLYGVGLDAPVPPGTETASSAPRPPILELGEGAVDGPARLG</sequence>
<feature type="region of interest" description="Disordered" evidence="3">
    <location>
        <begin position="1"/>
        <end position="31"/>
    </location>
</feature>
<dbReference type="OrthoDB" id="544685at2759"/>
<dbReference type="GO" id="GO:0006820">
    <property type="term" value="P:monoatomic anion transport"/>
    <property type="evidence" value="ECO:0007669"/>
    <property type="project" value="TreeGrafter"/>
</dbReference>
<dbReference type="GO" id="GO:0008381">
    <property type="term" value="F:mechanosensitive monoatomic ion channel activity"/>
    <property type="evidence" value="ECO:0007669"/>
    <property type="project" value="TreeGrafter"/>
</dbReference>
<feature type="compositionally biased region" description="Acidic residues" evidence="3">
    <location>
        <begin position="250"/>
        <end position="259"/>
    </location>
</feature>
<organism evidence="5 6">
    <name type="scientific">Thecamonas trahens ATCC 50062</name>
    <dbReference type="NCBI Taxonomy" id="461836"/>
    <lineage>
        <taxon>Eukaryota</taxon>
        <taxon>Apusozoa</taxon>
        <taxon>Apusomonadida</taxon>
        <taxon>Apusomonadidae</taxon>
        <taxon>Thecamonas</taxon>
    </lineage>
</organism>
<evidence type="ECO:0000256" key="4">
    <source>
        <dbReference type="SAM" id="Phobius"/>
    </source>
</evidence>
<comment type="subcellular location">
    <subcellularLocation>
        <location evidence="1">Membrane</location>
        <topology evidence="1">Multi-pass membrane protein</topology>
    </subcellularLocation>
</comment>
<dbReference type="Proteomes" id="UP000054408">
    <property type="component" value="Unassembled WGS sequence"/>
</dbReference>
<dbReference type="InterPro" id="IPR016688">
    <property type="entry name" value="MscS-like_plants/fungi"/>
</dbReference>
<protein>
    <submittedName>
        <fullName evidence="5">Uncharacterized protein</fullName>
    </submittedName>
</protein>
<feature type="transmembrane region" description="Helical" evidence="4">
    <location>
        <begin position="305"/>
        <end position="324"/>
    </location>
</feature>
<dbReference type="OMA" id="YLWERIL"/>
<feature type="compositionally biased region" description="Low complexity" evidence="3">
    <location>
        <begin position="219"/>
        <end position="236"/>
    </location>
</feature>
<proteinExistence type="inferred from homology"/>
<name>A0A0L0DMJ0_THETB</name>
<feature type="transmembrane region" description="Helical" evidence="4">
    <location>
        <begin position="810"/>
        <end position="830"/>
    </location>
</feature>
<feature type="transmembrane region" description="Helical" evidence="4">
    <location>
        <begin position="836"/>
        <end position="854"/>
    </location>
</feature>
<keyword evidence="4" id="KW-0812">Transmembrane</keyword>
<keyword evidence="6" id="KW-1185">Reference proteome</keyword>
<evidence type="ECO:0000256" key="3">
    <source>
        <dbReference type="SAM" id="MobiDB-lite"/>
    </source>
</evidence>
<reference evidence="5 6" key="1">
    <citation type="submission" date="2010-05" db="EMBL/GenBank/DDBJ databases">
        <title>The Genome Sequence of Thecamonas trahens ATCC 50062.</title>
        <authorList>
            <consortium name="The Broad Institute Genome Sequencing Platform"/>
            <person name="Russ C."/>
            <person name="Cuomo C."/>
            <person name="Shea T."/>
            <person name="Young S.K."/>
            <person name="Zeng Q."/>
            <person name="Koehrsen M."/>
            <person name="Haas B."/>
            <person name="Borodovsky M."/>
            <person name="Guigo R."/>
            <person name="Alvarado L."/>
            <person name="Berlin A."/>
            <person name="Bochicchio J."/>
            <person name="Borenstein D."/>
            <person name="Chapman S."/>
            <person name="Chen Z."/>
            <person name="Freedman E."/>
            <person name="Gellesch M."/>
            <person name="Goldberg J."/>
            <person name="Griggs A."/>
            <person name="Gujja S."/>
            <person name="Heilman E."/>
            <person name="Heiman D."/>
            <person name="Hepburn T."/>
            <person name="Howarth C."/>
            <person name="Jen D."/>
            <person name="Larson L."/>
            <person name="Mehta T."/>
            <person name="Park D."/>
            <person name="Pearson M."/>
            <person name="Roberts A."/>
            <person name="Saif S."/>
            <person name="Shenoy N."/>
            <person name="Sisk P."/>
            <person name="Stolte C."/>
            <person name="Sykes S."/>
            <person name="Thomson T."/>
            <person name="Walk T."/>
            <person name="White J."/>
            <person name="Yandava C."/>
            <person name="Burger G."/>
            <person name="Gray M.W."/>
            <person name="Holland P.W.H."/>
            <person name="King N."/>
            <person name="Lang F.B.F."/>
            <person name="Roger A.J."/>
            <person name="Ruiz-Trillo I."/>
            <person name="Lander E."/>
            <person name="Nusbaum C."/>
        </authorList>
    </citation>
    <scope>NUCLEOTIDE SEQUENCE [LARGE SCALE GENOMIC DNA]</scope>
    <source>
        <strain evidence="5 6">ATCC 50062</strain>
    </source>
</reference>
<feature type="transmembrane region" description="Helical" evidence="4">
    <location>
        <begin position="373"/>
        <end position="390"/>
    </location>
</feature>
<comment type="similarity">
    <text evidence="2">Belongs to the MscS (TC 1.A.23) family.</text>
</comment>
<accession>A0A0L0DMJ0</accession>
<feature type="compositionally biased region" description="Basic and acidic residues" evidence="3">
    <location>
        <begin position="11"/>
        <end position="20"/>
    </location>
</feature>
<feature type="transmembrane region" description="Helical" evidence="4">
    <location>
        <begin position="336"/>
        <end position="361"/>
    </location>
</feature>
<evidence type="ECO:0000313" key="6">
    <source>
        <dbReference type="Proteomes" id="UP000054408"/>
    </source>
</evidence>
<dbReference type="PANTHER" id="PTHR31618">
    <property type="entry name" value="MECHANOSENSITIVE ION CHANNEL PROTEIN 5"/>
    <property type="match status" value="1"/>
</dbReference>